<evidence type="ECO:0000256" key="1">
    <source>
        <dbReference type="ARBA" id="ARBA00004141"/>
    </source>
</evidence>
<dbReference type="WBParaSite" id="SMUV_0000023601-mRNA-1">
    <property type="protein sequence ID" value="SMUV_0000023601-mRNA-1"/>
    <property type="gene ID" value="SMUV_0000023601"/>
</dbReference>
<feature type="transmembrane region" description="Helical" evidence="5">
    <location>
        <begin position="183"/>
        <end position="205"/>
    </location>
</feature>
<keyword evidence="7" id="KW-1185">Reference proteome</keyword>
<feature type="domain" description="Major facilitator superfamily (MFS) profile" evidence="6">
    <location>
        <begin position="1"/>
        <end position="305"/>
    </location>
</feature>
<keyword evidence="2 5" id="KW-0812">Transmembrane</keyword>
<keyword evidence="4 5" id="KW-0472">Membrane</keyword>
<organism evidence="7 8">
    <name type="scientific">Syphacia muris</name>
    <dbReference type="NCBI Taxonomy" id="451379"/>
    <lineage>
        <taxon>Eukaryota</taxon>
        <taxon>Metazoa</taxon>
        <taxon>Ecdysozoa</taxon>
        <taxon>Nematoda</taxon>
        <taxon>Chromadorea</taxon>
        <taxon>Rhabditida</taxon>
        <taxon>Spirurina</taxon>
        <taxon>Oxyuridomorpha</taxon>
        <taxon>Oxyuroidea</taxon>
        <taxon>Oxyuridae</taxon>
        <taxon>Syphacia</taxon>
    </lineage>
</organism>
<protein>
    <submittedName>
        <fullName evidence="8">MFS domain-containing protein</fullName>
    </submittedName>
</protein>
<dbReference type="InterPro" id="IPR045263">
    <property type="entry name" value="GLUT"/>
</dbReference>
<dbReference type="GO" id="GO:0016020">
    <property type="term" value="C:membrane"/>
    <property type="evidence" value="ECO:0007669"/>
    <property type="project" value="UniProtKB-SubCell"/>
</dbReference>
<reference evidence="8" key="1">
    <citation type="submission" date="2017-02" db="UniProtKB">
        <authorList>
            <consortium name="WormBaseParasite"/>
        </authorList>
    </citation>
    <scope>IDENTIFICATION</scope>
</reference>
<feature type="transmembrane region" description="Helical" evidence="5">
    <location>
        <begin position="113"/>
        <end position="136"/>
    </location>
</feature>
<dbReference type="InterPro" id="IPR020846">
    <property type="entry name" value="MFS_dom"/>
</dbReference>
<dbReference type="SUPFAM" id="SSF103473">
    <property type="entry name" value="MFS general substrate transporter"/>
    <property type="match status" value="1"/>
</dbReference>
<evidence type="ECO:0000256" key="4">
    <source>
        <dbReference type="ARBA" id="ARBA00023136"/>
    </source>
</evidence>
<proteinExistence type="predicted"/>
<dbReference type="PANTHER" id="PTHR23503">
    <property type="entry name" value="SOLUTE CARRIER FAMILY 2"/>
    <property type="match status" value="1"/>
</dbReference>
<evidence type="ECO:0000256" key="2">
    <source>
        <dbReference type="ARBA" id="ARBA00022692"/>
    </source>
</evidence>
<evidence type="ECO:0000313" key="8">
    <source>
        <dbReference type="WBParaSite" id="SMUV_0000023601-mRNA-1"/>
    </source>
</evidence>
<dbReference type="Gene3D" id="1.20.1250.20">
    <property type="entry name" value="MFS general substrate transporter like domains"/>
    <property type="match status" value="1"/>
</dbReference>
<evidence type="ECO:0000256" key="5">
    <source>
        <dbReference type="SAM" id="Phobius"/>
    </source>
</evidence>
<feature type="transmembrane region" description="Helical" evidence="5">
    <location>
        <begin position="250"/>
        <end position="270"/>
    </location>
</feature>
<dbReference type="InterPro" id="IPR005828">
    <property type="entry name" value="MFS_sugar_transport-like"/>
</dbReference>
<name>A0A0N5A854_9BILA</name>
<feature type="transmembrane region" description="Helical" evidence="5">
    <location>
        <begin position="211"/>
        <end position="238"/>
    </location>
</feature>
<dbReference type="PROSITE" id="PS50850">
    <property type="entry name" value="MFS"/>
    <property type="match status" value="1"/>
</dbReference>
<evidence type="ECO:0000259" key="6">
    <source>
        <dbReference type="PROSITE" id="PS50850"/>
    </source>
</evidence>
<feature type="transmembrane region" description="Helical" evidence="5">
    <location>
        <begin position="7"/>
        <end position="29"/>
    </location>
</feature>
<dbReference type="Pfam" id="PF00083">
    <property type="entry name" value="Sugar_tr"/>
    <property type="match status" value="1"/>
</dbReference>
<accession>A0A0N5A854</accession>
<dbReference type="PANTHER" id="PTHR23503:SF46">
    <property type="entry name" value="MAJOR FACILITATOR SUPERFAMILY (MFS) PROFILE DOMAIN-CONTAINING PROTEIN"/>
    <property type="match status" value="1"/>
</dbReference>
<comment type="subcellular location">
    <subcellularLocation>
        <location evidence="1">Membrane</location>
        <topology evidence="1">Multi-pass membrane protein</topology>
    </subcellularLocation>
</comment>
<dbReference type="GO" id="GO:0015149">
    <property type="term" value="F:hexose transmembrane transporter activity"/>
    <property type="evidence" value="ECO:0007669"/>
    <property type="project" value="TreeGrafter"/>
</dbReference>
<dbReference type="AlphaFoldDB" id="A0A0N5A854"/>
<keyword evidence="3 5" id="KW-1133">Transmembrane helix</keyword>
<feature type="transmembrane region" description="Helical" evidence="5">
    <location>
        <begin position="156"/>
        <end position="176"/>
    </location>
</feature>
<feature type="transmembrane region" description="Helical" evidence="5">
    <location>
        <begin position="41"/>
        <end position="61"/>
    </location>
</feature>
<feature type="transmembrane region" description="Helical" evidence="5">
    <location>
        <begin position="276"/>
        <end position="299"/>
    </location>
</feature>
<dbReference type="Proteomes" id="UP000046393">
    <property type="component" value="Unplaced"/>
</dbReference>
<dbReference type="STRING" id="451379.A0A0N5A854"/>
<dbReference type="InterPro" id="IPR036259">
    <property type="entry name" value="MFS_trans_sf"/>
</dbReference>
<evidence type="ECO:0000256" key="3">
    <source>
        <dbReference type="ARBA" id="ARBA00022989"/>
    </source>
</evidence>
<evidence type="ECO:0000313" key="7">
    <source>
        <dbReference type="Proteomes" id="UP000046393"/>
    </source>
</evidence>
<sequence>MRGAFSFLCEIGYGAMCLLGMILGMRSVLGTSLTRLLGTSIIPQIFFITFLCFIPETPKYLMITKNNRKKALKSLNFFQGEKKENDALLDRFSEENKEEADLKRSSVKEVVTTWYLLKAVILGVLVIVLSLSFFPVLQSSTYFFKKANITDDLAELWSTLLMVLMSMSSISGSFLIDRYPRRTLLLLFGSLQMFFLSLFVLTSSLCNTFEWMQYACLVAMGFFIVVYSMVIGPMSWFISSELVHQRHRSTVFCLCFTVGNILIAVTNFLSIPLYEWFGSLAFIPLYIIPSILSLIYLYFNLPESRNREPQEIVAELRGKSKKDELAVEASLKALNS</sequence>